<evidence type="ECO:0000256" key="2">
    <source>
        <dbReference type="ARBA" id="ARBA00006785"/>
    </source>
</evidence>
<dbReference type="GO" id="GO:0030975">
    <property type="term" value="F:thiamine binding"/>
    <property type="evidence" value="ECO:0007669"/>
    <property type="project" value="UniProtKB-UniRule"/>
</dbReference>
<dbReference type="OrthoDB" id="25149at2759"/>
<dbReference type="GO" id="GO:0004788">
    <property type="term" value="F:thiamine diphosphokinase activity"/>
    <property type="evidence" value="ECO:0007669"/>
    <property type="project" value="UniProtKB-UniRule"/>
</dbReference>
<dbReference type="PIRSF" id="PIRSF031057">
    <property type="entry name" value="Thiamin_pyrophosphokinase"/>
    <property type="match status" value="1"/>
</dbReference>
<evidence type="ECO:0000313" key="10">
    <source>
        <dbReference type="Proteomes" id="UP000294933"/>
    </source>
</evidence>
<dbReference type="CDD" id="cd07995">
    <property type="entry name" value="TPK"/>
    <property type="match status" value="1"/>
</dbReference>
<dbReference type="FunFam" id="2.60.120.320:FF:000001">
    <property type="entry name" value="Thiamine pyrophosphokinase"/>
    <property type="match status" value="1"/>
</dbReference>
<dbReference type="GO" id="GO:0006772">
    <property type="term" value="P:thiamine metabolic process"/>
    <property type="evidence" value="ECO:0007669"/>
    <property type="project" value="InterPro"/>
</dbReference>
<dbReference type="EC" id="2.7.6.2" evidence="7"/>
<proteinExistence type="inferred from homology"/>
<keyword evidence="3 7" id="KW-0808">Transferase</keyword>
<evidence type="ECO:0000256" key="4">
    <source>
        <dbReference type="ARBA" id="ARBA00022741"/>
    </source>
</evidence>
<dbReference type="Pfam" id="PF04263">
    <property type="entry name" value="TPK_catalytic"/>
    <property type="match status" value="1"/>
</dbReference>
<dbReference type="VEuPathDB" id="FungiDB:BD410DRAFT_764960"/>
<dbReference type="SUPFAM" id="SSF63999">
    <property type="entry name" value="Thiamin pyrophosphokinase, catalytic domain"/>
    <property type="match status" value="1"/>
</dbReference>
<name>A0A4Y7QEI8_9AGAM</name>
<dbReference type="AlphaFoldDB" id="A0A4Y7QEI8"/>
<keyword evidence="6 7" id="KW-0067">ATP-binding</keyword>
<comment type="catalytic activity">
    <reaction evidence="7">
        <text>thiamine + ATP = thiamine diphosphate + AMP + H(+)</text>
        <dbReference type="Rhea" id="RHEA:11576"/>
        <dbReference type="ChEBI" id="CHEBI:15378"/>
        <dbReference type="ChEBI" id="CHEBI:18385"/>
        <dbReference type="ChEBI" id="CHEBI:30616"/>
        <dbReference type="ChEBI" id="CHEBI:58937"/>
        <dbReference type="ChEBI" id="CHEBI:456215"/>
    </reaction>
</comment>
<dbReference type="PANTHER" id="PTHR13622:SF8">
    <property type="entry name" value="THIAMIN PYROPHOSPHOKINASE 1"/>
    <property type="match status" value="1"/>
</dbReference>
<keyword evidence="4 7" id="KW-0547">Nucleotide-binding</keyword>
<dbReference type="Gene3D" id="2.60.120.320">
    <property type="entry name" value="Thiamin pyrophosphokinase, thiamin-binding domain"/>
    <property type="match status" value="1"/>
</dbReference>
<dbReference type="PANTHER" id="PTHR13622">
    <property type="entry name" value="THIAMIN PYROPHOSPHOKINASE"/>
    <property type="match status" value="1"/>
</dbReference>
<dbReference type="GO" id="GO:0005524">
    <property type="term" value="F:ATP binding"/>
    <property type="evidence" value="ECO:0007669"/>
    <property type="project" value="UniProtKB-UniRule"/>
</dbReference>
<sequence length="245" mass="27118">MSTTWSLQFLQDGDHSGHDRALIVLNQPLNLPLLSQLWPASGWRCFADGGANRVHDIFPEPGTRNMYLPDLIKGDLDSIRPDVRAYYSALGIPIVHDPDQYSTDLMKCVAAAMDVNPPPQEIVLLGGLSGRLDQTIHTLSFLHKMRAEDVRIYAVTPDNVGWVLDGGEHTIDLSGLHGVGPTCGLLPVGIDSTVLTTRGLRWNLDEKESSFDGMVSTSNQLDANEVYVKTSRPIWWCVELGDKWK</sequence>
<evidence type="ECO:0000259" key="8">
    <source>
        <dbReference type="SMART" id="SM00983"/>
    </source>
</evidence>
<evidence type="ECO:0000256" key="3">
    <source>
        <dbReference type="ARBA" id="ARBA00022679"/>
    </source>
</evidence>
<evidence type="ECO:0000313" key="9">
    <source>
        <dbReference type="EMBL" id="TDL25502.1"/>
    </source>
</evidence>
<dbReference type="InterPro" id="IPR007371">
    <property type="entry name" value="TPK_catalytic"/>
</dbReference>
<comment type="pathway">
    <text evidence="1 7">Cofactor biosynthesis; thiamine diphosphate biosynthesis; thiamine diphosphate from thiamine: step 1/1.</text>
</comment>
<comment type="similarity">
    <text evidence="2 7">Belongs to the thiamine pyrophosphokinase family.</text>
</comment>
<organism evidence="9 10">
    <name type="scientific">Rickenella mellea</name>
    <dbReference type="NCBI Taxonomy" id="50990"/>
    <lineage>
        <taxon>Eukaryota</taxon>
        <taxon>Fungi</taxon>
        <taxon>Dikarya</taxon>
        <taxon>Basidiomycota</taxon>
        <taxon>Agaricomycotina</taxon>
        <taxon>Agaricomycetes</taxon>
        <taxon>Hymenochaetales</taxon>
        <taxon>Rickenellaceae</taxon>
        <taxon>Rickenella</taxon>
    </lineage>
</organism>
<dbReference type="InterPro" id="IPR036371">
    <property type="entry name" value="TPK_B1-bd_sf"/>
</dbReference>
<dbReference type="NCBIfam" id="TIGR01378">
    <property type="entry name" value="thi_PPkinase"/>
    <property type="match status" value="1"/>
</dbReference>
<evidence type="ECO:0000256" key="1">
    <source>
        <dbReference type="ARBA" id="ARBA00005078"/>
    </source>
</evidence>
<dbReference type="Proteomes" id="UP000294933">
    <property type="component" value="Unassembled WGS sequence"/>
</dbReference>
<evidence type="ECO:0000256" key="7">
    <source>
        <dbReference type="PIRNR" id="PIRNR031057"/>
    </source>
</evidence>
<dbReference type="EMBL" id="ML170163">
    <property type="protein sequence ID" value="TDL25502.1"/>
    <property type="molecule type" value="Genomic_DNA"/>
</dbReference>
<dbReference type="GO" id="GO:0016301">
    <property type="term" value="F:kinase activity"/>
    <property type="evidence" value="ECO:0007669"/>
    <property type="project" value="UniProtKB-UniRule"/>
</dbReference>
<keyword evidence="5 7" id="KW-0418">Kinase</keyword>
<dbReference type="InterPro" id="IPR016966">
    <property type="entry name" value="Thiamin_pyrophosphokinase_euk"/>
</dbReference>
<dbReference type="STRING" id="50990.A0A4Y7QEI8"/>
<dbReference type="Pfam" id="PF04265">
    <property type="entry name" value="TPK_B1_binding"/>
    <property type="match status" value="1"/>
</dbReference>
<accession>A0A4Y7QEI8</accession>
<dbReference type="SUPFAM" id="SSF63862">
    <property type="entry name" value="Thiamin pyrophosphokinase, substrate-binding domain"/>
    <property type="match status" value="1"/>
</dbReference>
<dbReference type="InterPro" id="IPR007373">
    <property type="entry name" value="Thiamin_PyroPKinase_B1-bd"/>
</dbReference>
<evidence type="ECO:0000256" key="6">
    <source>
        <dbReference type="ARBA" id="ARBA00022840"/>
    </source>
</evidence>
<dbReference type="UniPathway" id="UPA00060">
    <property type="reaction ID" value="UER00597"/>
</dbReference>
<gene>
    <name evidence="9" type="ORF">BD410DRAFT_764960</name>
</gene>
<dbReference type="GO" id="GO:0009229">
    <property type="term" value="P:thiamine diphosphate biosynthetic process"/>
    <property type="evidence" value="ECO:0007669"/>
    <property type="project" value="UniProtKB-UniRule"/>
</dbReference>
<dbReference type="InterPro" id="IPR006282">
    <property type="entry name" value="Thi_PPkinase"/>
</dbReference>
<keyword evidence="10" id="KW-1185">Reference proteome</keyword>
<dbReference type="Gene3D" id="3.40.50.10240">
    <property type="entry name" value="Thiamin pyrophosphokinase, catalytic domain"/>
    <property type="match status" value="1"/>
</dbReference>
<evidence type="ECO:0000256" key="5">
    <source>
        <dbReference type="ARBA" id="ARBA00022777"/>
    </source>
</evidence>
<feature type="domain" description="Thiamin pyrophosphokinase thiamin-binding" evidence="8">
    <location>
        <begin position="167"/>
        <end position="234"/>
    </location>
</feature>
<reference evidence="9 10" key="1">
    <citation type="submission" date="2018-06" db="EMBL/GenBank/DDBJ databases">
        <title>A transcriptomic atlas of mushroom development highlights an independent origin of complex multicellularity.</title>
        <authorList>
            <consortium name="DOE Joint Genome Institute"/>
            <person name="Krizsan K."/>
            <person name="Almasi E."/>
            <person name="Merenyi Z."/>
            <person name="Sahu N."/>
            <person name="Viragh M."/>
            <person name="Koszo T."/>
            <person name="Mondo S."/>
            <person name="Kiss B."/>
            <person name="Balint B."/>
            <person name="Kues U."/>
            <person name="Barry K."/>
            <person name="Hegedus J.C."/>
            <person name="Henrissat B."/>
            <person name="Johnson J."/>
            <person name="Lipzen A."/>
            <person name="Ohm R."/>
            <person name="Nagy I."/>
            <person name="Pangilinan J."/>
            <person name="Yan J."/>
            <person name="Xiong Y."/>
            <person name="Grigoriev I.V."/>
            <person name="Hibbett D.S."/>
            <person name="Nagy L.G."/>
        </authorList>
    </citation>
    <scope>NUCLEOTIDE SEQUENCE [LARGE SCALE GENOMIC DNA]</scope>
    <source>
        <strain evidence="9 10">SZMC22713</strain>
    </source>
</reference>
<dbReference type="SMART" id="SM00983">
    <property type="entry name" value="TPK_B1_binding"/>
    <property type="match status" value="1"/>
</dbReference>
<dbReference type="InterPro" id="IPR036759">
    <property type="entry name" value="TPK_catalytic_sf"/>
</dbReference>
<protein>
    <recommendedName>
        <fullName evidence="7">Thiamine pyrophosphokinase</fullName>
        <ecNumber evidence="7">2.7.6.2</ecNumber>
    </recommendedName>
</protein>